<accession>A0A2A2LEA4</accession>
<organism evidence="2 3">
    <name type="scientific">Diploscapter pachys</name>
    <dbReference type="NCBI Taxonomy" id="2018661"/>
    <lineage>
        <taxon>Eukaryota</taxon>
        <taxon>Metazoa</taxon>
        <taxon>Ecdysozoa</taxon>
        <taxon>Nematoda</taxon>
        <taxon>Chromadorea</taxon>
        <taxon>Rhabditida</taxon>
        <taxon>Rhabditina</taxon>
        <taxon>Rhabditomorpha</taxon>
        <taxon>Rhabditoidea</taxon>
        <taxon>Rhabditidae</taxon>
        <taxon>Diploscapter</taxon>
    </lineage>
</organism>
<evidence type="ECO:0000313" key="3">
    <source>
        <dbReference type="Proteomes" id="UP000218231"/>
    </source>
</evidence>
<feature type="compositionally biased region" description="Basic and acidic residues" evidence="1">
    <location>
        <begin position="128"/>
        <end position="142"/>
    </location>
</feature>
<dbReference type="InterPro" id="IPR008833">
    <property type="entry name" value="Surf2"/>
</dbReference>
<proteinExistence type="predicted"/>
<name>A0A2A2LEA4_9BILA</name>
<dbReference type="PANTHER" id="PTHR34348:SF1">
    <property type="entry name" value="SURFEIT LOCUS PROTEIN 2"/>
    <property type="match status" value="1"/>
</dbReference>
<feature type="region of interest" description="Disordered" evidence="1">
    <location>
        <begin position="103"/>
        <end position="208"/>
    </location>
</feature>
<dbReference type="Pfam" id="PF05477">
    <property type="entry name" value="SURF2"/>
    <property type="match status" value="1"/>
</dbReference>
<evidence type="ECO:0000313" key="2">
    <source>
        <dbReference type="EMBL" id="PAV84513.1"/>
    </source>
</evidence>
<sequence>MVKDDEVTKLLKQYGNIFEQIENEKIRCTLTGHEVKKRTAALQEYINSKKFQTAWKVHQITEKTDVFVDIGVKGKVGCKVTKKMIALNPAAMERHLNGKKLKGALARGVTGDEAEEGTDEDEEEEGSGAERDMSADEGMHEEGQEENEDVEMKDADAEEPNSSTERKRKASSNFKIPFSIYKNFRRNTMLRRRERRRESSKSSPNHAN</sequence>
<reference evidence="2 3" key="1">
    <citation type="journal article" date="2017" name="Curr. Biol.">
        <title>Genome architecture and evolution of a unichromosomal asexual nematode.</title>
        <authorList>
            <person name="Fradin H."/>
            <person name="Zegar C."/>
            <person name="Gutwein M."/>
            <person name="Lucas J."/>
            <person name="Kovtun M."/>
            <person name="Corcoran D."/>
            <person name="Baugh L.R."/>
            <person name="Kiontke K."/>
            <person name="Gunsalus K."/>
            <person name="Fitch D.H."/>
            <person name="Piano F."/>
        </authorList>
    </citation>
    <scope>NUCLEOTIDE SEQUENCE [LARGE SCALE GENOMIC DNA]</scope>
    <source>
        <strain evidence="2">PF1309</strain>
    </source>
</reference>
<dbReference type="EMBL" id="LIAE01006841">
    <property type="protein sequence ID" value="PAV84513.1"/>
    <property type="molecule type" value="Genomic_DNA"/>
</dbReference>
<feature type="compositionally biased region" description="Acidic residues" evidence="1">
    <location>
        <begin position="112"/>
        <end position="127"/>
    </location>
</feature>
<dbReference type="STRING" id="2018661.A0A2A2LEA4"/>
<dbReference type="AlphaFoldDB" id="A0A2A2LEA4"/>
<dbReference type="OrthoDB" id="127285at2759"/>
<keyword evidence="3" id="KW-1185">Reference proteome</keyword>
<dbReference type="PANTHER" id="PTHR34348">
    <property type="entry name" value="SURFEIT LOCUS PROTEIN 2"/>
    <property type="match status" value="1"/>
</dbReference>
<gene>
    <name evidence="2" type="ORF">WR25_12244</name>
</gene>
<comment type="caution">
    <text evidence="2">The sequence shown here is derived from an EMBL/GenBank/DDBJ whole genome shotgun (WGS) entry which is preliminary data.</text>
</comment>
<protein>
    <submittedName>
        <fullName evidence="2">Uncharacterized protein</fullName>
    </submittedName>
</protein>
<feature type="compositionally biased region" description="Basic residues" evidence="1">
    <location>
        <begin position="183"/>
        <end position="195"/>
    </location>
</feature>
<dbReference type="Proteomes" id="UP000218231">
    <property type="component" value="Unassembled WGS sequence"/>
</dbReference>
<evidence type="ECO:0000256" key="1">
    <source>
        <dbReference type="SAM" id="MobiDB-lite"/>
    </source>
</evidence>